<sequence>MGQKHRSTARCGFSAAALFGLLATSSAQSTTNATSSATTTTATAQPTIDVNSTVSGALNATAWTLIYAYPLYIFGNFAGNVLKSVPINTIFHQRNLASVNSPGVIKPNIDTLYSRVVLDLSVNDVVLTVPNITDGRYWNYPVYDPYGNNIAEIGNLNNNAPGKYLIRRADDVLAEPGVKLARDYADVASPYQGYVNLPTTHGTLLIRLFVKENTTEDLNTLHTYQNASLLEEVPRPISRAASPAGNLTSLAPDGSLLGISTIEKLLNFTAKIAQYNQPENYTDRVRVAGILGAAGVYDNAYHPQNGVNLTLAAQIANASITADINTPSHVRNLSNGWELSIPQYQGKYATNYAARAYIAIGGYQQQRVLQTLYPGYKNIGFSSAFSLQPNTSLLLSFSGKPKLKASGFWSLSIYGADQYLIPNPLLRGEIGDRSYNLTYQNTGKYVYGPNANASDDGPFQVLIQSVNATPPANWTGNWLPGASSFSFILRWYAPEEAQTNGSYIYPKIDTVPTVL</sequence>
<dbReference type="PANTHER" id="PTHR36509:SF2">
    <property type="entry name" value="BLL3101 PROTEIN"/>
    <property type="match status" value="1"/>
</dbReference>
<dbReference type="InterPro" id="IPR037049">
    <property type="entry name" value="DUF1214_C_sf"/>
</dbReference>
<organism evidence="4 5">
    <name type="scientific">Myriangium duriaei CBS 260.36</name>
    <dbReference type="NCBI Taxonomy" id="1168546"/>
    <lineage>
        <taxon>Eukaryota</taxon>
        <taxon>Fungi</taxon>
        <taxon>Dikarya</taxon>
        <taxon>Ascomycota</taxon>
        <taxon>Pezizomycotina</taxon>
        <taxon>Dothideomycetes</taxon>
        <taxon>Dothideomycetidae</taxon>
        <taxon>Myriangiales</taxon>
        <taxon>Myriangiaceae</taxon>
        <taxon>Myriangium</taxon>
    </lineage>
</organism>
<evidence type="ECO:0000259" key="3">
    <source>
        <dbReference type="Pfam" id="PF06863"/>
    </source>
</evidence>
<dbReference type="Pfam" id="PF06742">
    <property type="entry name" value="DUF1214"/>
    <property type="match status" value="1"/>
</dbReference>
<evidence type="ECO:0000259" key="2">
    <source>
        <dbReference type="Pfam" id="PF06742"/>
    </source>
</evidence>
<feature type="chain" id="PRO_5040245873" description="DUF1254 domain-containing protein" evidence="1">
    <location>
        <begin position="28"/>
        <end position="515"/>
    </location>
</feature>
<feature type="signal peptide" evidence="1">
    <location>
        <begin position="1"/>
        <end position="27"/>
    </location>
</feature>
<evidence type="ECO:0000313" key="4">
    <source>
        <dbReference type="EMBL" id="KAF2151051.1"/>
    </source>
</evidence>
<dbReference type="InterPro" id="IPR010621">
    <property type="entry name" value="DUF1214"/>
</dbReference>
<feature type="domain" description="DUF1214" evidence="2">
    <location>
        <begin position="393"/>
        <end position="496"/>
    </location>
</feature>
<protein>
    <recommendedName>
        <fullName evidence="6">DUF1254 domain-containing protein</fullName>
    </recommendedName>
</protein>
<name>A0A9P4IWR2_9PEZI</name>
<dbReference type="PANTHER" id="PTHR36509">
    <property type="entry name" value="BLL3101 PROTEIN"/>
    <property type="match status" value="1"/>
</dbReference>
<dbReference type="Proteomes" id="UP000799439">
    <property type="component" value="Unassembled WGS sequence"/>
</dbReference>
<dbReference type="AlphaFoldDB" id="A0A9P4IWR2"/>
<evidence type="ECO:0000313" key="5">
    <source>
        <dbReference type="Proteomes" id="UP000799439"/>
    </source>
</evidence>
<evidence type="ECO:0008006" key="6">
    <source>
        <dbReference type="Google" id="ProtNLM"/>
    </source>
</evidence>
<keyword evidence="1" id="KW-0732">Signal</keyword>
<gene>
    <name evidence="4" type="ORF">K461DRAFT_228195</name>
</gene>
<dbReference type="InterPro" id="IPR010679">
    <property type="entry name" value="DUF1254"/>
</dbReference>
<dbReference type="Pfam" id="PF06863">
    <property type="entry name" value="DUF1254"/>
    <property type="match status" value="1"/>
</dbReference>
<dbReference type="SUPFAM" id="SSF160935">
    <property type="entry name" value="VPA0735-like"/>
    <property type="match status" value="1"/>
</dbReference>
<feature type="domain" description="DUF1254" evidence="3">
    <location>
        <begin position="87"/>
        <end position="228"/>
    </location>
</feature>
<comment type="caution">
    <text evidence="4">The sequence shown here is derived from an EMBL/GenBank/DDBJ whole genome shotgun (WGS) entry which is preliminary data.</text>
</comment>
<evidence type="ECO:0000256" key="1">
    <source>
        <dbReference type="SAM" id="SignalP"/>
    </source>
</evidence>
<dbReference type="EMBL" id="ML996088">
    <property type="protein sequence ID" value="KAF2151051.1"/>
    <property type="molecule type" value="Genomic_DNA"/>
</dbReference>
<keyword evidence="5" id="KW-1185">Reference proteome</keyword>
<accession>A0A9P4IWR2</accession>
<dbReference type="InterPro" id="IPR037050">
    <property type="entry name" value="DUF1254_sf"/>
</dbReference>
<dbReference type="Gene3D" id="2.60.40.1610">
    <property type="entry name" value="Domain of unknown function DUF1254"/>
    <property type="match status" value="1"/>
</dbReference>
<reference evidence="4" key="1">
    <citation type="journal article" date="2020" name="Stud. Mycol.">
        <title>101 Dothideomycetes genomes: a test case for predicting lifestyles and emergence of pathogens.</title>
        <authorList>
            <person name="Haridas S."/>
            <person name="Albert R."/>
            <person name="Binder M."/>
            <person name="Bloem J."/>
            <person name="Labutti K."/>
            <person name="Salamov A."/>
            <person name="Andreopoulos B."/>
            <person name="Baker S."/>
            <person name="Barry K."/>
            <person name="Bills G."/>
            <person name="Bluhm B."/>
            <person name="Cannon C."/>
            <person name="Castanera R."/>
            <person name="Culley D."/>
            <person name="Daum C."/>
            <person name="Ezra D."/>
            <person name="Gonzalez J."/>
            <person name="Henrissat B."/>
            <person name="Kuo A."/>
            <person name="Liang C."/>
            <person name="Lipzen A."/>
            <person name="Lutzoni F."/>
            <person name="Magnuson J."/>
            <person name="Mondo S."/>
            <person name="Nolan M."/>
            <person name="Ohm R."/>
            <person name="Pangilinan J."/>
            <person name="Park H.-J."/>
            <person name="Ramirez L."/>
            <person name="Alfaro M."/>
            <person name="Sun H."/>
            <person name="Tritt A."/>
            <person name="Yoshinaga Y."/>
            <person name="Zwiers L.-H."/>
            <person name="Turgeon B."/>
            <person name="Goodwin S."/>
            <person name="Spatafora J."/>
            <person name="Crous P."/>
            <person name="Grigoriev I."/>
        </authorList>
    </citation>
    <scope>NUCLEOTIDE SEQUENCE</scope>
    <source>
        <strain evidence="4">CBS 260.36</strain>
    </source>
</reference>
<proteinExistence type="predicted"/>
<dbReference type="OrthoDB" id="2018906at2759"/>
<dbReference type="Gene3D" id="2.60.120.600">
    <property type="entry name" value="Domain of unknown function DUF1214, C-terminal domain"/>
    <property type="match status" value="1"/>
</dbReference>